<protein>
    <recommendedName>
        <fullName evidence="3">Type VI secretion system baseplate subunit TssG</fullName>
    </recommendedName>
</protein>
<dbReference type="RefSeq" id="WP_092210958.1">
    <property type="nucleotide sequence ID" value="NZ_FMUX01000008.1"/>
</dbReference>
<dbReference type="EMBL" id="FMUX01000008">
    <property type="protein sequence ID" value="SCY39239.1"/>
    <property type="molecule type" value="Genomic_DNA"/>
</dbReference>
<sequence>MKRLEARINERIGSFDLPALLALLKAEGAPVPRFESDDERVSPTRLITSVRVGEDETVVRIHTGLLGAATPLPAYFFARMGEENVDEAKALGFLRFFDHLLLARLISGAFPEVDPCRHPRGESTDYLSLLHPGTPSGLHTLFSSAFPECAVTVKRCRSVGPPQPKRLGVYALGEAVSQKTGGKPAYRVHLRVRDAGGECRLLVPESARKRFLTHLVPVLYRYGLHLTVTLSHAGLKQGLCLGNEGLLGIHPMREKKGVAPKLHVFDGAVDERLL</sequence>
<evidence type="ECO:0000313" key="2">
    <source>
        <dbReference type="Proteomes" id="UP000198870"/>
    </source>
</evidence>
<organism evidence="1 2">
    <name type="scientific">Desulfoluna spongiiphila</name>
    <dbReference type="NCBI Taxonomy" id="419481"/>
    <lineage>
        <taxon>Bacteria</taxon>
        <taxon>Pseudomonadati</taxon>
        <taxon>Thermodesulfobacteriota</taxon>
        <taxon>Desulfobacteria</taxon>
        <taxon>Desulfobacterales</taxon>
        <taxon>Desulfolunaceae</taxon>
        <taxon>Desulfoluna</taxon>
    </lineage>
</organism>
<dbReference type="STRING" id="419481.SAMN05216233_10897"/>
<name>A0A1G5FIY3_9BACT</name>
<proteinExistence type="predicted"/>
<keyword evidence="2" id="KW-1185">Reference proteome</keyword>
<reference evidence="1 2" key="1">
    <citation type="submission" date="2016-10" db="EMBL/GenBank/DDBJ databases">
        <authorList>
            <person name="de Groot N.N."/>
        </authorList>
    </citation>
    <scope>NUCLEOTIDE SEQUENCE [LARGE SCALE GENOMIC DNA]</scope>
    <source>
        <strain evidence="1 2">AA1</strain>
    </source>
</reference>
<gene>
    <name evidence="1" type="ORF">SAMN05216233_10897</name>
</gene>
<accession>A0A1G5FIY3</accession>
<dbReference type="OrthoDB" id="5498790at2"/>
<evidence type="ECO:0000313" key="1">
    <source>
        <dbReference type="EMBL" id="SCY39239.1"/>
    </source>
</evidence>
<dbReference type="AlphaFoldDB" id="A0A1G5FIY3"/>
<evidence type="ECO:0008006" key="3">
    <source>
        <dbReference type="Google" id="ProtNLM"/>
    </source>
</evidence>
<dbReference type="Proteomes" id="UP000198870">
    <property type="component" value="Unassembled WGS sequence"/>
</dbReference>